<dbReference type="GO" id="GO:0031297">
    <property type="term" value="P:replication fork processing"/>
    <property type="evidence" value="ECO:0007669"/>
    <property type="project" value="TreeGrafter"/>
</dbReference>
<dbReference type="Proteomes" id="UP001152484">
    <property type="component" value="Unassembled WGS sequence"/>
</dbReference>
<evidence type="ECO:0000259" key="6">
    <source>
        <dbReference type="PROSITE" id="PS51192"/>
    </source>
</evidence>
<evidence type="ECO:0000256" key="3">
    <source>
        <dbReference type="ARBA" id="ARBA00022801"/>
    </source>
</evidence>
<dbReference type="InterPro" id="IPR049730">
    <property type="entry name" value="SNF2/RAD54-like_C"/>
</dbReference>
<reference evidence="7" key="1">
    <citation type="submission" date="2022-07" db="EMBL/GenBank/DDBJ databases">
        <authorList>
            <person name="Macas J."/>
            <person name="Novak P."/>
            <person name="Neumann P."/>
        </authorList>
    </citation>
    <scope>NUCLEOTIDE SEQUENCE</scope>
</reference>
<dbReference type="InterPro" id="IPR000330">
    <property type="entry name" value="SNF2_N"/>
</dbReference>
<dbReference type="SUPFAM" id="SSF52540">
    <property type="entry name" value="P-loop containing nucleoside triphosphate hydrolases"/>
    <property type="match status" value="1"/>
</dbReference>
<keyword evidence="3" id="KW-0378">Hydrolase</keyword>
<dbReference type="GO" id="GO:0043596">
    <property type="term" value="C:nuclear replication fork"/>
    <property type="evidence" value="ECO:0007669"/>
    <property type="project" value="TreeGrafter"/>
</dbReference>
<evidence type="ECO:0000313" key="7">
    <source>
        <dbReference type="EMBL" id="CAH9086314.1"/>
    </source>
</evidence>
<dbReference type="InterPro" id="IPR027417">
    <property type="entry name" value="P-loop_NTPase"/>
</dbReference>
<keyword evidence="8" id="KW-1185">Reference proteome</keyword>
<dbReference type="GO" id="GO:0005524">
    <property type="term" value="F:ATP binding"/>
    <property type="evidence" value="ECO:0007669"/>
    <property type="project" value="UniProtKB-KW"/>
</dbReference>
<dbReference type="PANTHER" id="PTHR45766">
    <property type="entry name" value="DNA ANNEALING HELICASE AND ENDONUCLEASE ZRANB3 FAMILY MEMBER"/>
    <property type="match status" value="1"/>
</dbReference>
<name>A0A9P0Z4D0_CUSEU</name>
<dbReference type="GO" id="GO:0004520">
    <property type="term" value="F:DNA endonuclease activity"/>
    <property type="evidence" value="ECO:0007669"/>
    <property type="project" value="TreeGrafter"/>
</dbReference>
<evidence type="ECO:0000256" key="4">
    <source>
        <dbReference type="ARBA" id="ARBA00022806"/>
    </source>
</evidence>
<gene>
    <name evidence="7" type="ORF">CEURO_LOCUS9572</name>
</gene>
<dbReference type="GO" id="GO:0006281">
    <property type="term" value="P:DNA repair"/>
    <property type="evidence" value="ECO:0007669"/>
    <property type="project" value="TreeGrafter"/>
</dbReference>
<evidence type="ECO:0000256" key="5">
    <source>
        <dbReference type="ARBA" id="ARBA00022840"/>
    </source>
</evidence>
<evidence type="ECO:0000256" key="1">
    <source>
        <dbReference type="ARBA" id="ARBA00004474"/>
    </source>
</evidence>
<dbReference type="Pfam" id="PF00176">
    <property type="entry name" value="SNF2-rel_dom"/>
    <property type="match status" value="1"/>
</dbReference>
<dbReference type="Gene3D" id="3.40.50.10810">
    <property type="entry name" value="Tandem AAA-ATPase domain"/>
    <property type="match status" value="1"/>
</dbReference>
<comment type="caution">
    <text evidence="7">The sequence shown here is derived from an EMBL/GenBank/DDBJ whole genome shotgun (WGS) entry which is preliminary data.</text>
</comment>
<accession>A0A9P0Z4D0</accession>
<evidence type="ECO:0000256" key="2">
    <source>
        <dbReference type="ARBA" id="ARBA00022741"/>
    </source>
</evidence>
<proteinExistence type="predicted"/>
<keyword evidence="5" id="KW-0067">ATP-binding</keyword>
<dbReference type="AlphaFoldDB" id="A0A9P0Z4D0"/>
<dbReference type="Gene3D" id="3.40.50.300">
    <property type="entry name" value="P-loop containing nucleotide triphosphate hydrolases"/>
    <property type="match status" value="1"/>
</dbReference>
<feature type="domain" description="Helicase ATP-binding" evidence="6">
    <location>
        <begin position="1"/>
        <end position="62"/>
    </location>
</feature>
<keyword evidence="2" id="KW-0547">Nucleotide-binding</keyword>
<dbReference type="InterPro" id="IPR038718">
    <property type="entry name" value="SNF2-like_sf"/>
</dbReference>
<comment type="subcellular location">
    <subcellularLocation>
        <location evidence="1">Plastid</location>
    </subcellularLocation>
</comment>
<dbReference type="CDD" id="cd18793">
    <property type="entry name" value="SF2_C_SNF"/>
    <property type="match status" value="1"/>
</dbReference>
<keyword evidence="4" id="KW-0347">Helicase</keyword>
<dbReference type="InterPro" id="IPR014001">
    <property type="entry name" value="Helicase_ATP-bd"/>
</dbReference>
<protein>
    <recommendedName>
        <fullName evidence="6">Helicase ATP-binding domain-containing protein</fullName>
    </recommendedName>
</protein>
<sequence length="205" mass="23333">MASEFKVVIADESHFLKNAQAKRTNVSLPVMRKAKYVILLSGTPALSRPIELFKQLEALYPDVYKNVHEYGNRYCKGGTFGIYQGANNHEELHNLMKATVMIRRLKKDVLPQLPVKRRQQVFLNVEEKEMKCINALFREADCKFLIFAHHLQMIDSIHQYLLKKKVGCIRIDSSTPASSRQALVTDFQEKESIKAAVLSIKAGGV</sequence>
<dbReference type="GO" id="GO:0009536">
    <property type="term" value="C:plastid"/>
    <property type="evidence" value="ECO:0007669"/>
    <property type="project" value="UniProtKB-SubCell"/>
</dbReference>
<dbReference type="GO" id="GO:0004386">
    <property type="term" value="F:helicase activity"/>
    <property type="evidence" value="ECO:0007669"/>
    <property type="project" value="UniProtKB-KW"/>
</dbReference>
<dbReference type="EMBL" id="CAMAPE010000019">
    <property type="protein sequence ID" value="CAH9086314.1"/>
    <property type="molecule type" value="Genomic_DNA"/>
</dbReference>
<dbReference type="GO" id="GO:0016787">
    <property type="term" value="F:hydrolase activity"/>
    <property type="evidence" value="ECO:0007669"/>
    <property type="project" value="UniProtKB-KW"/>
</dbReference>
<organism evidence="7 8">
    <name type="scientific">Cuscuta europaea</name>
    <name type="common">European dodder</name>
    <dbReference type="NCBI Taxonomy" id="41803"/>
    <lineage>
        <taxon>Eukaryota</taxon>
        <taxon>Viridiplantae</taxon>
        <taxon>Streptophyta</taxon>
        <taxon>Embryophyta</taxon>
        <taxon>Tracheophyta</taxon>
        <taxon>Spermatophyta</taxon>
        <taxon>Magnoliopsida</taxon>
        <taxon>eudicotyledons</taxon>
        <taxon>Gunneridae</taxon>
        <taxon>Pentapetalae</taxon>
        <taxon>asterids</taxon>
        <taxon>lamiids</taxon>
        <taxon>Solanales</taxon>
        <taxon>Convolvulaceae</taxon>
        <taxon>Cuscuteae</taxon>
        <taxon>Cuscuta</taxon>
        <taxon>Cuscuta subgen. Cuscuta</taxon>
    </lineage>
</organism>
<evidence type="ECO:0000313" key="8">
    <source>
        <dbReference type="Proteomes" id="UP001152484"/>
    </source>
</evidence>
<dbReference type="PANTHER" id="PTHR45766:SF3">
    <property type="entry name" value="DNA ANNEALING HELICASE AND ENDONUCLEASE ZRANB3"/>
    <property type="match status" value="1"/>
</dbReference>
<dbReference type="PROSITE" id="PS51192">
    <property type="entry name" value="HELICASE_ATP_BIND_1"/>
    <property type="match status" value="1"/>
</dbReference>
<dbReference type="OrthoDB" id="1719493at2759"/>